<organism evidence="3 4">
    <name type="scientific">Panagrellus redivivus</name>
    <name type="common">Microworm</name>
    <dbReference type="NCBI Taxonomy" id="6233"/>
    <lineage>
        <taxon>Eukaryota</taxon>
        <taxon>Metazoa</taxon>
        <taxon>Ecdysozoa</taxon>
        <taxon>Nematoda</taxon>
        <taxon>Chromadorea</taxon>
        <taxon>Rhabditida</taxon>
        <taxon>Tylenchina</taxon>
        <taxon>Panagrolaimomorpha</taxon>
        <taxon>Panagrolaimoidea</taxon>
        <taxon>Panagrolaimidae</taxon>
        <taxon>Panagrellus</taxon>
    </lineage>
</organism>
<protein>
    <submittedName>
        <fullName evidence="4">DAG1 domain-containing protein</fullName>
    </submittedName>
</protein>
<sequence>MFNNDALVIFLCVAFPIGLILIAVFAIYKLRSSYESRLHANIHRHLATMPRKKECDVLPPSDSTSSSNILSFKLLDRFYQQQLALPYKHERTEEYLRNLPELEVTGSSTHSSPPAYDEISLDSPPLPPPMIVITNPGALPPVYSPTPKAPNTESSPK</sequence>
<feature type="transmembrane region" description="Helical" evidence="2">
    <location>
        <begin position="6"/>
        <end position="28"/>
    </location>
</feature>
<accession>A0A7E4WCS1</accession>
<name>A0A7E4WCS1_PANRE</name>
<evidence type="ECO:0000256" key="1">
    <source>
        <dbReference type="SAM" id="MobiDB-lite"/>
    </source>
</evidence>
<dbReference type="AlphaFoldDB" id="A0A7E4WCS1"/>
<evidence type="ECO:0000313" key="3">
    <source>
        <dbReference type="Proteomes" id="UP000492821"/>
    </source>
</evidence>
<keyword evidence="2" id="KW-1133">Transmembrane helix</keyword>
<reference evidence="4" key="2">
    <citation type="submission" date="2020-10" db="UniProtKB">
        <authorList>
            <consortium name="WormBaseParasite"/>
        </authorList>
    </citation>
    <scope>IDENTIFICATION</scope>
</reference>
<reference evidence="3" key="1">
    <citation type="journal article" date="2013" name="Genetics">
        <title>The draft genome and transcriptome of Panagrellus redivivus are shaped by the harsh demands of a free-living lifestyle.</title>
        <authorList>
            <person name="Srinivasan J."/>
            <person name="Dillman A.R."/>
            <person name="Macchietto M.G."/>
            <person name="Heikkinen L."/>
            <person name="Lakso M."/>
            <person name="Fracchia K.M."/>
            <person name="Antoshechkin I."/>
            <person name="Mortazavi A."/>
            <person name="Wong G."/>
            <person name="Sternberg P.W."/>
        </authorList>
    </citation>
    <scope>NUCLEOTIDE SEQUENCE [LARGE SCALE GENOMIC DNA]</scope>
    <source>
        <strain evidence="3">MT8872</strain>
    </source>
</reference>
<feature type="compositionally biased region" description="Pro residues" evidence="1">
    <location>
        <begin position="138"/>
        <end position="148"/>
    </location>
</feature>
<evidence type="ECO:0000256" key="2">
    <source>
        <dbReference type="SAM" id="Phobius"/>
    </source>
</evidence>
<dbReference type="WBParaSite" id="Pan_g9742.t1">
    <property type="protein sequence ID" value="Pan_g9742.t1"/>
    <property type="gene ID" value="Pan_g9742"/>
</dbReference>
<keyword evidence="3" id="KW-1185">Reference proteome</keyword>
<evidence type="ECO:0000313" key="4">
    <source>
        <dbReference type="WBParaSite" id="Pan_g9742.t1"/>
    </source>
</evidence>
<feature type="region of interest" description="Disordered" evidence="1">
    <location>
        <begin position="99"/>
        <end position="157"/>
    </location>
</feature>
<keyword evidence="2" id="KW-0812">Transmembrane</keyword>
<keyword evidence="2" id="KW-0472">Membrane</keyword>
<proteinExistence type="predicted"/>
<dbReference type="Proteomes" id="UP000492821">
    <property type="component" value="Unassembled WGS sequence"/>
</dbReference>